<dbReference type="OrthoDB" id="10257314at2759"/>
<dbReference type="AlphaFoldDB" id="A0A821XSL2"/>
<comment type="caution">
    <text evidence="2">The sequence shown here is derived from an EMBL/GenBank/DDBJ whole genome shotgun (WGS) entry which is preliminary data.</text>
</comment>
<dbReference type="PANTHER" id="PTHR33327">
    <property type="entry name" value="ENDONUCLEASE"/>
    <property type="match status" value="1"/>
</dbReference>
<evidence type="ECO:0000256" key="1">
    <source>
        <dbReference type="SAM" id="MobiDB-lite"/>
    </source>
</evidence>
<protein>
    <submittedName>
        <fullName evidence="2">Uncharacterized protein</fullName>
    </submittedName>
</protein>
<dbReference type="EMBL" id="CAJOBZ010000070">
    <property type="protein sequence ID" value="CAF4948343.1"/>
    <property type="molecule type" value="Genomic_DNA"/>
</dbReference>
<evidence type="ECO:0000313" key="3">
    <source>
        <dbReference type="Proteomes" id="UP000663880"/>
    </source>
</evidence>
<evidence type="ECO:0000313" key="2">
    <source>
        <dbReference type="EMBL" id="CAF4948343.1"/>
    </source>
</evidence>
<feature type="compositionally biased region" description="Basic residues" evidence="1">
    <location>
        <begin position="186"/>
        <end position="202"/>
    </location>
</feature>
<name>A0A821XSL2_9NEOP</name>
<gene>
    <name evidence="2" type="ORF">PMACD_LOCUS15432</name>
</gene>
<dbReference type="PANTHER" id="PTHR33327:SF3">
    <property type="entry name" value="RNA-DIRECTED DNA POLYMERASE"/>
    <property type="match status" value="1"/>
</dbReference>
<feature type="region of interest" description="Disordered" evidence="1">
    <location>
        <begin position="179"/>
        <end position="202"/>
    </location>
</feature>
<dbReference type="Proteomes" id="UP000663880">
    <property type="component" value="Unassembled WGS sequence"/>
</dbReference>
<reference evidence="2" key="1">
    <citation type="submission" date="2021-02" db="EMBL/GenBank/DDBJ databases">
        <authorList>
            <person name="Steward A R."/>
        </authorList>
    </citation>
    <scope>NUCLEOTIDE SEQUENCE</scope>
</reference>
<sequence length="202" mass="22731">MYNSPPPSGGPMAPSRMKEEKQFRVEMPGMWFAQFEAADNRYNTSKERLLQVYEESAQRQFQKLVSELELGSQKPTQLLRRMKDLGRTTQVSEQMLKNLWRSRMPSEVRAVIAVCQDQAIDNFAAIGDKIIENCTTGEIATIAGAPLAAPQMPAVSDTLTGLVQQLNNLTLEVAALRSEVQDRGRPRSRSHQSYKSRSTSRK</sequence>
<accession>A0A821XSL2</accession>
<proteinExistence type="predicted"/>
<keyword evidence="3" id="KW-1185">Reference proteome</keyword>
<organism evidence="2 3">
    <name type="scientific">Pieris macdunnoughi</name>
    <dbReference type="NCBI Taxonomy" id="345717"/>
    <lineage>
        <taxon>Eukaryota</taxon>
        <taxon>Metazoa</taxon>
        <taxon>Ecdysozoa</taxon>
        <taxon>Arthropoda</taxon>
        <taxon>Hexapoda</taxon>
        <taxon>Insecta</taxon>
        <taxon>Pterygota</taxon>
        <taxon>Neoptera</taxon>
        <taxon>Endopterygota</taxon>
        <taxon>Lepidoptera</taxon>
        <taxon>Glossata</taxon>
        <taxon>Ditrysia</taxon>
        <taxon>Papilionoidea</taxon>
        <taxon>Pieridae</taxon>
        <taxon>Pierinae</taxon>
        <taxon>Pieris</taxon>
    </lineage>
</organism>